<feature type="domain" description="Sulfatase N-terminal" evidence="7">
    <location>
        <begin position="298"/>
        <end position="455"/>
    </location>
</feature>
<sequence>MDVLPAGALVIRPNVIFTLVDDWGSFDAAFRERALRPEQPAQLHTPTIDALASEGMLLDRYYTQHICSPTRSALLSGRYQIHTGLQDGIIQDWARVCLPPSFGTLGDAFTSLGYRSAMIGKWHAGIYRDACLPWNRGFATYFGYLTGSELHYTKINRTPRGSPPGSNSSTRMYPDLRTEAGPVRSYCINPPLDPPAPPAPPCGLPGQPPCSYTQRSGYLPGGHDAVDFHYTTLDLAKASCDALANCSAITFEAADPADCESAPYCKIFFKTAEAGTSASGDGWLTYFKYPLPPSSEGDPSCYSTHLFTAEAIRVIQGTPPTKPLFLYLALQDVHEPLEVPAKYIAPFAGTIMDGGRRTYAAMVSVVDECLANVTGALKAARMWENTILVVSNDNGGWMGYGGLNTPYRGHKTTLWEGGIRGISFVVAPGRLTPGSSFGGLFHVTDWLPTLVAAAGSTAASLGPTFAGLDGINQWHALTAVQPPVGRRDGRGRALLAPSDAAEFPRTEILHNIEGVEGSGVAVVRVGAYKLLHRMQAALAFGGQLCCFSAPPSDANATSSCPPALANHSEPLPEFLLFDIDADPAERQDLSQALPEVVQQLKGRLDAYNATNVPCCICTGSARTEEMDQPPEDGYWMSFRDQSDNPDPNCKLQNRPPPGGAQAEEASAGLG</sequence>
<dbReference type="Proteomes" id="UP000037460">
    <property type="component" value="Unassembled WGS sequence"/>
</dbReference>
<dbReference type="Gene3D" id="3.40.720.10">
    <property type="entry name" value="Alkaline Phosphatase, subunit A"/>
    <property type="match status" value="2"/>
</dbReference>
<dbReference type="Pfam" id="PF00884">
    <property type="entry name" value="Sulfatase"/>
    <property type="match status" value="2"/>
</dbReference>
<dbReference type="EMBL" id="JWZX01002382">
    <property type="protein sequence ID" value="KOO29657.1"/>
    <property type="molecule type" value="Genomic_DNA"/>
</dbReference>
<evidence type="ECO:0000313" key="9">
    <source>
        <dbReference type="Proteomes" id="UP000037460"/>
    </source>
</evidence>
<reference evidence="9" key="1">
    <citation type="journal article" date="2015" name="PLoS Genet.">
        <title>Genome Sequence and Transcriptome Analyses of Chrysochromulina tobin: Metabolic Tools for Enhanced Algal Fitness in the Prominent Order Prymnesiales (Haptophyceae).</title>
        <authorList>
            <person name="Hovde B.T."/>
            <person name="Deodato C.R."/>
            <person name="Hunsperger H.M."/>
            <person name="Ryken S.A."/>
            <person name="Yost W."/>
            <person name="Jha R.K."/>
            <person name="Patterson J."/>
            <person name="Monnat R.J. Jr."/>
            <person name="Barlow S.B."/>
            <person name="Starkenburg S.R."/>
            <person name="Cattolico R.A."/>
        </authorList>
    </citation>
    <scope>NUCLEOTIDE SEQUENCE</scope>
    <source>
        <strain evidence="9">CCMP291</strain>
    </source>
</reference>
<evidence type="ECO:0000256" key="5">
    <source>
        <dbReference type="ARBA" id="ARBA00023180"/>
    </source>
</evidence>
<organism evidence="8 9">
    <name type="scientific">Chrysochromulina tobinii</name>
    <dbReference type="NCBI Taxonomy" id="1460289"/>
    <lineage>
        <taxon>Eukaryota</taxon>
        <taxon>Haptista</taxon>
        <taxon>Haptophyta</taxon>
        <taxon>Prymnesiophyceae</taxon>
        <taxon>Prymnesiales</taxon>
        <taxon>Chrysochromulinaceae</taxon>
        <taxon>Chrysochromulina</taxon>
    </lineage>
</organism>
<dbReference type="InterPro" id="IPR047115">
    <property type="entry name" value="ARSB"/>
</dbReference>
<proteinExistence type="inferred from homology"/>
<keyword evidence="9" id="KW-1185">Reference proteome</keyword>
<dbReference type="CDD" id="cd16029">
    <property type="entry name" value="4-S"/>
    <property type="match status" value="1"/>
</dbReference>
<evidence type="ECO:0000256" key="4">
    <source>
        <dbReference type="ARBA" id="ARBA00022837"/>
    </source>
</evidence>
<feature type="region of interest" description="Disordered" evidence="6">
    <location>
        <begin position="624"/>
        <end position="670"/>
    </location>
</feature>
<keyword evidence="3" id="KW-0378">Hydrolase</keyword>
<protein>
    <submittedName>
        <fullName evidence="8">Arylsulfatase b</fullName>
    </submittedName>
</protein>
<dbReference type="PROSITE" id="PS00149">
    <property type="entry name" value="SULFATASE_2"/>
    <property type="match status" value="1"/>
</dbReference>
<dbReference type="Gene3D" id="3.30.1120.10">
    <property type="match status" value="1"/>
</dbReference>
<evidence type="ECO:0000256" key="1">
    <source>
        <dbReference type="ARBA" id="ARBA00008779"/>
    </source>
</evidence>
<evidence type="ECO:0000256" key="6">
    <source>
        <dbReference type="SAM" id="MobiDB-lite"/>
    </source>
</evidence>
<dbReference type="InterPro" id="IPR017850">
    <property type="entry name" value="Alkaline_phosphatase_core_sf"/>
</dbReference>
<dbReference type="PANTHER" id="PTHR10342:SF274">
    <property type="entry name" value="ARYLSULFATASE B"/>
    <property type="match status" value="1"/>
</dbReference>
<evidence type="ECO:0000313" key="8">
    <source>
        <dbReference type="EMBL" id="KOO29657.1"/>
    </source>
</evidence>
<name>A0A0M0JTJ8_9EUKA</name>
<dbReference type="SUPFAM" id="SSF53649">
    <property type="entry name" value="Alkaline phosphatase-like"/>
    <property type="match status" value="1"/>
</dbReference>
<dbReference type="GO" id="GO:0008484">
    <property type="term" value="F:sulfuric ester hydrolase activity"/>
    <property type="evidence" value="ECO:0007669"/>
    <property type="project" value="InterPro"/>
</dbReference>
<comment type="caution">
    <text evidence="8">The sequence shown here is derived from an EMBL/GenBank/DDBJ whole genome shotgun (WGS) entry which is preliminary data.</text>
</comment>
<dbReference type="GO" id="GO:0046872">
    <property type="term" value="F:metal ion binding"/>
    <property type="evidence" value="ECO:0007669"/>
    <property type="project" value="UniProtKB-KW"/>
</dbReference>
<accession>A0A0M0JTJ8</accession>
<dbReference type="PANTHER" id="PTHR10342">
    <property type="entry name" value="ARYLSULFATASE"/>
    <property type="match status" value="1"/>
</dbReference>
<keyword evidence="5" id="KW-0325">Glycoprotein</keyword>
<dbReference type="InterPro" id="IPR024607">
    <property type="entry name" value="Sulfatase_CS"/>
</dbReference>
<dbReference type="AlphaFoldDB" id="A0A0M0JTJ8"/>
<evidence type="ECO:0000259" key="7">
    <source>
        <dbReference type="Pfam" id="PF00884"/>
    </source>
</evidence>
<evidence type="ECO:0000256" key="2">
    <source>
        <dbReference type="ARBA" id="ARBA00022723"/>
    </source>
</evidence>
<keyword evidence="4" id="KW-0106">Calcium</keyword>
<evidence type="ECO:0000256" key="3">
    <source>
        <dbReference type="ARBA" id="ARBA00022801"/>
    </source>
</evidence>
<gene>
    <name evidence="8" type="ORF">Ctob_007978</name>
</gene>
<feature type="domain" description="Sulfatase N-terminal" evidence="7">
    <location>
        <begin position="13"/>
        <end position="177"/>
    </location>
</feature>
<comment type="similarity">
    <text evidence="1">Belongs to the sulfatase family.</text>
</comment>
<dbReference type="OrthoDB" id="103349at2759"/>
<dbReference type="InterPro" id="IPR000917">
    <property type="entry name" value="Sulfatase_N"/>
</dbReference>
<keyword evidence="2" id="KW-0479">Metal-binding</keyword>